<evidence type="ECO:0000313" key="2">
    <source>
        <dbReference type="Proteomes" id="UP000059680"/>
    </source>
</evidence>
<dbReference type="InParanoid" id="A0A0P0V4H6"/>
<dbReference type="Proteomes" id="UP000059680">
    <property type="component" value="Chromosome 1"/>
</dbReference>
<proteinExistence type="predicted"/>
<reference evidence="1 2" key="2">
    <citation type="journal article" date="2013" name="Plant Cell Physiol.">
        <title>Rice Annotation Project Database (RAP-DB): an integrative and interactive database for rice genomics.</title>
        <authorList>
            <person name="Sakai H."/>
            <person name="Lee S.S."/>
            <person name="Tanaka T."/>
            <person name="Numa H."/>
            <person name="Kim J."/>
            <person name="Kawahara Y."/>
            <person name="Wakimoto H."/>
            <person name="Yang C.C."/>
            <person name="Iwamoto M."/>
            <person name="Abe T."/>
            <person name="Yamada Y."/>
            <person name="Muto A."/>
            <person name="Inokuchi H."/>
            <person name="Ikemura T."/>
            <person name="Matsumoto T."/>
            <person name="Sasaki T."/>
            <person name="Itoh T."/>
        </authorList>
    </citation>
    <scope>NUCLEOTIDE SEQUENCE [LARGE SCALE GENOMIC DNA]</scope>
    <source>
        <strain evidence="2">cv. Nipponbare</strain>
    </source>
</reference>
<reference evidence="1 2" key="3">
    <citation type="journal article" date="2013" name="Rice">
        <title>Improvement of the Oryza sativa Nipponbare reference genome using next generation sequence and optical map data.</title>
        <authorList>
            <person name="Kawahara Y."/>
            <person name="de la Bastide M."/>
            <person name="Hamilton J.P."/>
            <person name="Kanamori H."/>
            <person name="McCombie W.R."/>
            <person name="Ouyang S."/>
            <person name="Schwartz D.C."/>
            <person name="Tanaka T."/>
            <person name="Wu J."/>
            <person name="Zhou S."/>
            <person name="Childs K.L."/>
            <person name="Davidson R.M."/>
            <person name="Lin H."/>
            <person name="Quesada-Ocampo L."/>
            <person name="Vaillancourt B."/>
            <person name="Sakai H."/>
            <person name="Lee S.S."/>
            <person name="Kim J."/>
            <person name="Numa H."/>
            <person name="Itoh T."/>
            <person name="Buell C.R."/>
            <person name="Matsumoto T."/>
        </authorList>
    </citation>
    <scope>NUCLEOTIDE SEQUENCE [LARGE SCALE GENOMIC DNA]</scope>
    <source>
        <strain evidence="2">cv. Nipponbare</strain>
    </source>
</reference>
<reference evidence="2" key="1">
    <citation type="journal article" date="2005" name="Nature">
        <title>The map-based sequence of the rice genome.</title>
        <authorList>
            <consortium name="International rice genome sequencing project (IRGSP)"/>
            <person name="Matsumoto T."/>
            <person name="Wu J."/>
            <person name="Kanamori H."/>
            <person name="Katayose Y."/>
            <person name="Fujisawa M."/>
            <person name="Namiki N."/>
            <person name="Mizuno H."/>
            <person name="Yamamoto K."/>
            <person name="Antonio B.A."/>
            <person name="Baba T."/>
            <person name="Sakata K."/>
            <person name="Nagamura Y."/>
            <person name="Aoki H."/>
            <person name="Arikawa K."/>
            <person name="Arita K."/>
            <person name="Bito T."/>
            <person name="Chiden Y."/>
            <person name="Fujitsuka N."/>
            <person name="Fukunaka R."/>
            <person name="Hamada M."/>
            <person name="Harada C."/>
            <person name="Hayashi A."/>
            <person name="Hijishita S."/>
            <person name="Honda M."/>
            <person name="Hosokawa S."/>
            <person name="Ichikawa Y."/>
            <person name="Idonuma A."/>
            <person name="Iijima M."/>
            <person name="Ikeda M."/>
            <person name="Ikeno M."/>
            <person name="Ito K."/>
            <person name="Ito S."/>
            <person name="Ito T."/>
            <person name="Ito Y."/>
            <person name="Ito Y."/>
            <person name="Iwabuchi A."/>
            <person name="Kamiya K."/>
            <person name="Karasawa W."/>
            <person name="Kurita K."/>
            <person name="Katagiri S."/>
            <person name="Kikuta A."/>
            <person name="Kobayashi H."/>
            <person name="Kobayashi N."/>
            <person name="Machita K."/>
            <person name="Maehara T."/>
            <person name="Masukawa M."/>
            <person name="Mizubayashi T."/>
            <person name="Mukai Y."/>
            <person name="Nagasaki H."/>
            <person name="Nagata Y."/>
            <person name="Naito S."/>
            <person name="Nakashima M."/>
            <person name="Nakama Y."/>
            <person name="Nakamichi Y."/>
            <person name="Nakamura M."/>
            <person name="Meguro A."/>
            <person name="Negishi M."/>
            <person name="Ohta I."/>
            <person name="Ohta T."/>
            <person name="Okamoto M."/>
            <person name="Ono N."/>
            <person name="Saji S."/>
            <person name="Sakaguchi M."/>
            <person name="Sakai K."/>
            <person name="Shibata M."/>
            <person name="Shimokawa T."/>
            <person name="Song J."/>
            <person name="Takazaki Y."/>
            <person name="Terasawa K."/>
            <person name="Tsugane M."/>
            <person name="Tsuji K."/>
            <person name="Ueda S."/>
            <person name="Waki K."/>
            <person name="Yamagata H."/>
            <person name="Yamamoto M."/>
            <person name="Yamamoto S."/>
            <person name="Yamane H."/>
            <person name="Yoshiki S."/>
            <person name="Yoshihara R."/>
            <person name="Yukawa K."/>
            <person name="Zhong H."/>
            <person name="Yano M."/>
            <person name="Yuan Q."/>
            <person name="Ouyang S."/>
            <person name="Liu J."/>
            <person name="Jones K.M."/>
            <person name="Gansberger K."/>
            <person name="Moffat K."/>
            <person name="Hill J."/>
            <person name="Bera J."/>
            <person name="Fadrosh D."/>
            <person name="Jin S."/>
            <person name="Johri S."/>
            <person name="Kim M."/>
            <person name="Overton L."/>
            <person name="Reardon M."/>
            <person name="Tsitrin T."/>
            <person name="Vuong H."/>
            <person name="Weaver B."/>
            <person name="Ciecko A."/>
            <person name="Tallon L."/>
            <person name="Jackson J."/>
            <person name="Pai G."/>
            <person name="Aken S.V."/>
            <person name="Utterback T."/>
            <person name="Reidmuller S."/>
            <person name="Feldblyum T."/>
            <person name="Hsiao J."/>
            <person name="Zismann V."/>
            <person name="Iobst S."/>
            <person name="de Vazeille A.R."/>
            <person name="Buell C.R."/>
            <person name="Ying K."/>
            <person name="Li Y."/>
            <person name="Lu T."/>
            <person name="Huang Y."/>
            <person name="Zhao Q."/>
            <person name="Feng Q."/>
            <person name="Zhang L."/>
            <person name="Zhu J."/>
            <person name="Weng Q."/>
            <person name="Mu J."/>
            <person name="Lu Y."/>
            <person name="Fan D."/>
            <person name="Liu Y."/>
            <person name="Guan J."/>
            <person name="Zhang Y."/>
            <person name="Yu S."/>
            <person name="Liu X."/>
            <person name="Zhang Y."/>
            <person name="Hong G."/>
            <person name="Han B."/>
            <person name="Choisne N."/>
            <person name="Demange N."/>
            <person name="Orjeda G."/>
            <person name="Samain S."/>
            <person name="Cattolico L."/>
            <person name="Pelletier E."/>
            <person name="Couloux A."/>
            <person name="Segurens B."/>
            <person name="Wincker P."/>
            <person name="D'Hont A."/>
            <person name="Scarpelli C."/>
            <person name="Weissenbach J."/>
            <person name="Salanoubat M."/>
            <person name="Quetier F."/>
            <person name="Yu Y."/>
            <person name="Kim H.R."/>
            <person name="Rambo T."/>
            <person name="Currie J."/>
            <person name="Collura K."/>
            <person name="Luo M."/>
            <person name="Yang T."/>
            <person name="Ammiraju J.S.S."/>
            <person name="Engler F."/>
            <person name="Soderlund C."/>
            <person name="Wing R.A."/>
            <person name="Palmer L.E."/>
            <person name="de la Bastide M."/>
            <person name="Spiegel L."/>
            <person name="Nascimento L."/>
            <person name="Zutavern T."/>
            <person name="O'Shaughnessy A."/>
            <person name="Dike S."/>
            <person name="Dedhia N."/>
            <person name="Preston R."/>
            <person name="Balija V."/>
            <person name="McCombie W.R."/>
            <person name="Chow T."/>
            <person name="Chen H."/>
            <person name="Chung M."/>
            <person name="Chen C."/>
            <person name="Shaw J."/>
            <person name="Wu H."/>
            <person name="Hsiao K."/>
            <person name="Chao Y."/>
            <person name="Chu M."/>
            <person name="Cheng C."/>
            <person name="Hour A."/>
            <person name="Lee P."/>
            <person name="Lin S."/>
            <person name="Lin Y."/>
            <person name="Liou J."/>
            <person name="Liu S."/>
            <person name="Hsing Y."/>
            <person name="Raghuvanshi S."/>
            <person name="Mohanty A."/>
            <person name="Bharti A.K."/>
            <person name="Gaur A."/>
            <person name="Gupta V."/>
            <person name="Kumar D."/>
            <person name="Ravi V."/>
            <person name="Vij S."/>
            <person name="Kapur A."/>
            <person name="Khurana P."/>
            <person name="Khurana P."/>
            <person name="Khurana J.P."/>
            <person name="Tyagi A.K."/>
            <person name="Gaikwad K."/>
            <person name="Singh A."/>
            <person name="Dalal V."/>
            <person name="Srivastava S."/>
            <person name="Dixit A."/>
            <person name="Pal A.K."/>
            <person name="Ghazi I.A."/>
            <person name="Yadav M."/>
            <person name="Pandit A."/>
            <person name="Bhargava A."/>
            <person name="Sureshbabu K."/>
            <person name="Batra K."/>
            <person name="Sharma T.R."/>
            <person name="Mohapatra T."/>
            <person name="Singh N.K."/>
            <person name="Messing J."/>
            <person name="Nelson A.B."/>
            <person name="Fuks G."/>
            <person name="Kavchok S."/>
            <person name="Keizer G."/>
            <person name="Linton E."/>
            <person name="Llaca V."/>
            <person name="Song R."/>
            <person name="Tanyolac B."/>
            <person name="Young S."/>
            <person name="Ho-Il K."/>
            <person name="Hahn J.H."/>
            <person name="Sangsakoo G."/>
            <person name="Vanavichit A."/>
            <person name="de Mattos Luiz.A.T."/>
            <person name="Zimmer P.D."/>
            <person name="Malone G."/>
            <person name="Dellagostin O."/>
            <person name="de Oliveira A.C."/>
            <person name="Bevan M."/>
            <person name="Bancroft I."/>
            <person name="Minx P."/>
            <person name="Cordum H."/>
            <person name="Wilson R."/>
            <person name="Cheng Z."/>
            <person name="Jin W."/>
            <person name="Jiang J."/>
            <person name="Leong S.A."/>
            <person name="Iwama H."/>
            <person name="Gojobori T."/>
            <person name="Itoh T."/>
            <person name="Niimura Y."/>
            <person name="Fujii Y."/>
            <person name="Habara T."/>
            <person name="Sakai H."/>
            <person name="Sato Y."/>
            <person name="Wilson G."/>
            <person name="Kumar K."/>
            <person name="McCouch S."/>
            <person name="Juretic N."/>
            <person name="Hoen D."/>
            <person name="Wright S."/>
            <person name="Bruskiewich R."/>
            <person name="Bureau T."/>
            <person name="Miyao A."/>
            <person name="Hirochika H."/>
            <person name="Nishikawa T."/>
            <person name="Kadowaki K."/>
            <person name="Sugiura M."/>
            <person name="Burr B."/>
            <person name="Sasaki T."/>
        </authorList>
    </citation>
    <scope>NUCLEOTIDE SEQUENCE [LARGE SCALE GENOMIC DNA]</scope>
    <source>
        <strain evidence="2">cv. Nipponbare</strain>
    </source>
</reference>
<accession>A0A0P0V4H6</accession>
<evidence type="ECO:0000313" key="1">
    <source>
        <dbReference type="EMBL" id="BAS72879.1"/>
    </source>
</evidence>
<gene>
    <name evidence="1" type="ordered locus">Os01g0583525</name>
    <name evidence="1" type="ORF">OSNPB_010583525</name>
</gene>
<organism evidence="1 2">
    <name type="scientific">Oryza sativa subsp. japonica</name>
    <name type="common">Rice</name>
    <dbReference type="NCBI Taxonomy" id="39947"/>
    <lineage>
        <taxon>Eukaryota</taxon>
        <taxon>Viridiplantae</taxon>
        <taxon>Streptophyta</taxon>
        <taxon>Embryophyta</taxon>
        <taxon>Tracheophyta</taxon>
        <taxon>Spermatophyta</taxon>
        <taxon>Magnoliopsida</taxon>
        <taxon>Liliopsida</taxon>
        <taxon>Poales</taxon>
        <taxon>Poaceae</taxon>
        <taxon>BOP clade</taxon>
        <taxon>Oryzoideae</taxon>
        <taxon>Oryzeae</taxon>
        <taxon>Oryzinae</taxon>
        <taxon>Oryza</taxon>
        <taxon>Oryza sativa</taxon>
    </lineage>
</organism>
<dbReference type="EMBL" id="AP014957">
    <property type="protein sequence ID" value="BAS72879.1"/>
    <property type="molecule type" value="Genomic_DNA"/>
</dbReference>
<keyword evidence="2" id="KW-1185">Reference proteome</keyword>
<sequence>MLCSLPSSSLDLEVKQQSMSSTTRMENRVVVHLEEVEVVEVEAEVVGNGGDEAGLACPGRAVEEVPSLPRPA</sequence>
<dbReference type="Gramene" id="Os01t0583525-00">
    <property type="protein sequence ID" value="Os01t0583525-00"/>
    <property type="gene ID" value="Os01g0583525"/>
</dbReference>
<name>A0A0P0V4H6_ORYSJ</name>
<feature type="non-terminal residue" evidence="1">
    <location>
        <position position="72"/>
    </location>
</feature>
<protein>
    <submittedName>
        <fullName evidence="1">Os01g0583525 protein</fullName>
    </submittedName>
</protein>
<dbReference type="AlphaFoldDB" id="A0A0P0V4H6"/>
<dbReference type="PaxDb" id="39947-A0A0P0V4H6"/>